<evidence type="ECO:0000313" key="9">
    <source>
        <dbReference type="Proteomes" id="UP001501116"/>
    </source>
</evidence>
<dbReference type="SUPFAM" id="SSF51197">
    <property type="entry name" value="Clavaminate synthase-like"/>
    <property type="match status" value="1"/>
</dbReference>
<dbReference type="EMBL" id="BAAANN010000001">
    <property type="protein sequence ID" value="GAA1937146.1"/>
    <property type="molecule type" value="Genomic_DNA"/>
</dbReference>
<keyword evidence="5" id="KW-0408">Iron</keyword>
<dbReference type="Pfam" id="PF02668">
    <property type="entry name" value="TauD"/>
    <property type="match status" value="1"/>
</dbReference>
<keyword evidence="4" id="KW-0560">Oxidoreductase</keyword>
<keyword evidence="9" id="KW-1185">Reference proteome</keyword>
<dbReference type="PANTHER" id="PTHR10696:SF56">
    <property type="entry name" value="TAUD_TFDA-LIKE DOMAIN-CONTAINING PROTEIN"/>
    <property type="match status" value="1"/>
</dbReference>
<keyword evidence="3" id="KW-0479">Metal-binding</keyword>
<sequence>MTEATIELAPGSNVLALSPGEAAAFAAVADRLVTAHPHVDEALVAGARSAWDDLPVGTRRRIRAFRRDSGVSGVLVVRGLPLDVELPPTPSVGGSVQRTTTRAAAVLLLVACGLGDPAAYRQEKGGALVQDVVPVPGQEAFQGNAGSTELMLHNENAFHDHRPDYVLLLCLRADHDRVAGLHTSSVREALGLLPATTRALLGRPVFRTAAPPSFGFDSAGTPEQAVLTGDAEDPDVRVDFAATTAVTPDGQAALDELNRVLEAVARTRRLEPGVLAIVDNHVTLHGRSAFRPRYDGADRWLQRTFVLNDLRRSRDHRPGDGHVLER</sequence>
<comment type="caution">
    <text evidence="8">The sequence shown here is derived from an EMBL/GenBank/DDBJ whole genome shotgun (WGS) entry which is preliminary data.</text>
</comment>
<proteinExistence type="inferred from homology"/>
<dbReference type="RefSeq" id="WP_344411931.1">
    <property type="nucleotide sequence ID" value="NZ_BAAANN010000001.1"/>
</dbReference>
<name>A0ABN2PXQ8_9PSEU</name>
<dbReference type="InterPro" id="IPR014503">
    <property type="entry name" value="Clavaminate_syn-like"/>
</dbReference>
<reference evidence="8 9" key="1">
    <citation type="journal article" date="2019" name="Int. J. Syst. Evol. Microbiol.">
        <title>The Global Catalogue of Microorganisms (GCM) 10K type strain sequencing project: providing services to taxonomists for standard genome sequencing and annotation.</title>
        <authorList>
            <consortium name="The Broad Institute Genomics Platform"/>
            <consortium name="The Broad Institute Genome Sequencing Center for Infectious Disease"/>
            <person name="Wu L."/>
            <person name="Ma J."/>
        </authorList>
    </citation>
    <scope>NUCLEOTIDE SEQUENCE [LARGE SCALE GENOMIC DNA]</scope>
    <source>
        <strain evidence="8 9">JCM 14545</strain>
    </source>
</reference>
<organism evidence="8 9">
    <name type="scientific">Amycolatopsis minnesotensis</name>
    <dbReference type="NCBI Taxonomy" id="337894"/>
    <lineage>
        <taxon>Bacteria</taxon>
        <taxon>Bacillati</taxon>
        <taxon>Actinomycetota</taxon>
        <taxon>Actinomycetes</taxon>
        <taxon>Pseudonocardiales</taxon>
        <taxon>Pseudonocardiaceae</taxon>
        <taxon>Amycolatopsis</taxon>
    </lineage>
</organism>
<dbReference type="InterPro" id="IPR050411">
    <property type="entry name" value="AlphaKG_dependent_hydroxylases"/>
</dbReference>
<evidence type="ECO:0000256" key="4">
    <source>
        <dbReference type="ARBA" id="ARBA00023002"/>
    </source>
</evidence>
<evidence type="ECO:0000256" key="3">
    <source>
        <dbReference type="ARBA" id="ARBA00022723"/>
    </source>
</evidence>
<comment type="cofactor">
    <cofactor evidence="1">
        <name>Fe(2+)</name>
        <dbReference type="ChEBI" id="CHEBI:29033"/>
    </cofactor>
</comment>
<dbReference type="InterPro" id="IPR042098">
    <property type="entry name" value="TauD-like_sf"/>
</dbReference>
<dbReference type="PIRSF" id="PIRSF019543">
    <property type="entry name" value="Clavaminate_syn"/>
    <property type="match status" value="1"/>
</dbReference>
<accession>A0ABN2PXQ8</accession>
<keyword evidence="6" id="KW-0045">Antibiotic biosynthesis</keyword>
<evidence type="ECO:0000256" key="1">
    <source>
        <dbReference type="ARBA" id="ARBA00001954"/>
    </source>
</evidence>
<dbReference type="InterPro" id="IPR003819">
    <property type="entry name" value="TauD/TfdA-like"/>
</dbReference>
<dbReference type="Proteomes" id="UP001501116">
    <property type="component" value="Unassembled WGS sequence"/>
</dbReference>
<dbReference type="Gene3D" id="3.60.130.10">
    <property type="entry name" value="Clavaminate synthase-like"/>
    <property type="match status" value="1"/>
</dbReference>
<evidence type="ECO:0000256" key="2">
    <source>
        <dbReference type="ARBA" id="ARBA00008425"/>
    </source>
</evidence>
<evidence type="ECO:0000256" key="6">
    <source>
        <dbReference type="ARBA" id="ARBA00023194"/>
    </source>
</evidence>
<evidence type="ECO:0000259" key="7">
    <source>
        <dbReference type="Pfam" id="PF02668"/>
    </source>
</evidence>
<evidence type="ECO:0000313" key="8">
    <source>
        <dbReference type="EMBL" id="GAA1937146.1"/>
    </source>
</evidence>
<evidence type="ECO:0000256" key="5">
    <source>
        <dbReference type="ARBA" id="ARBA00023004"/>
    </source>
</evidence>
<gene>
    <name evidence="8" type="ORF">GCM10009754_00210</name>
</gene>
<dbReference type="PANTHER" id="PTHR10696">
    <property type="entry name" value="GAMMA-BUTYROBETAINE HYDROXYLASE-RELATED"/>
    <property type="match status" value="1"/>
</dbReference>
<feature type="domain" description="TauD/TfdA-like" evidence="7">
    <location>
        <begin position="73"/>
        <end position="304"/>
    </location>
</feature>
<comment type="similarity">
    <text evidence="2">Belongs to the clavaminate synthase family.</text>
</comment>
<protein>
    <submittedName>
        <fullName evidence="8">Clavaminate synthase family protein</fullName>
    </submittedName>
</protein>